<sequence length="129" mass="14444">MTLHVFIIDDDEDELMVISKALESLNIAFTCTWATNGEQGLKQLPNLRPDIIFVDYQMPGMNGLECVRAIKRLSHCKATPVILHSTIMEQRIKIIGLNLGAAACMNKSESVPQLTHFLDSFLHEHALIV</sequence>
<dbReference type="PANTHER" id="PTHR44591:SF3">
    <property type="entry name" value="RESPONSE REGULATORY DOMAIN-CONTAINING PROTEIN"/>
    <property type="match status" value="1"/>
</dbReference>
<dbReference type="AlphaFoldDB" id="A0A1V9F3D8"/>
<dbReference type="SUPFAM" id="SSF52172">
    <property type="entry name" value="CheY-like"/>
    <property type="match status" value="1"/>
</dbReference>
<dbReference type="InterPro" id="IPR001789">
    <property type="entry name" value="Sig_transdc_resp-reg_receiver"/>
</dbReference>
<accession>A0A1V9F3D8</accession>
<comment type="caution">
    <text evidence="4">The sequence shown here is derived from an EMBL/GenBank/DDBJ whole genome shotgun (WGS) entry which is preliminary data.</text>
</comment>
<dbReference type="InterPro" id="IPR011006">
    <property type="entry name" value="CheY-like_superfamily"/>
</dbReference>
<name>A0A1V9F3D8_9BACT</name>
<gene>
    <name evidence="4" type="ORF">A4H97_24130</name>
</gene>
<dbReference type="PANTHER" id="PTHR44591">
    <property type="entry name" value="STRESS RESPONSE REGULATOR PROTEIN 1"/>
    <property type="match status" value="1"/>
</dbReference>
<evidence type="ECO:0000256" key="1">
    <source>
        <dbReference type="ARBA" id="ARBA00022553"/>
    </source>
</evidence>
<dbReference type="EMBL" id="LVXG01000007">
    <property type="protein sequence ID" value="OQP52792.1"/>
    <property type="molecule type" value="Genomic_DNA"/>
</dbReference>
<dbReference type="SMART" id="SM00448">
    <property type="entry name" value="REC"/>
    <property type="match status" value="1"/>
</dbReference>
<dbReference type="Gene3D" id="3.40.50.2300">
    <property type="match status" value="1"/>
</dbReference>
<dbReference type="Proteomes" id="UP000192610">
    <property type="component" value="Unassembled WGS sequence"/>
</dbReference>
<dbReference type="GO" id="GO:0000160">
    <property type="term" value="P:phosphorelay signal transduction system"/>
    <property type="evidence" value="ECO:0007669"/>
    <property type="project" value="InterPro"/>
</dbReference>
<protein>
    <recommendedName>
        <fullName evidence="3">Response regulatory domain-containing protein</fullName>
    </recommendedName>
</protein>
<dbReference type="RefSeq" id="WP_081197888.1">
    <property type="nucleotide sequence ID" value="NZ_FOCZ01000009.1"/>
</dbReference>
<evidence type="ECO:0000256" key="2">
    <source>
        <dbReference type="PROSITE-ProRule" id="PRU00169"/>
    </source>
</evidence>
<dbReference type="PROSITE" id="PS50110">
    <property type="entry name" value="RESPONSE_REGULATORY"/>
    <property type="match status" value="1"/>
</dbReference>
<dbReference type="OrthoDB" id="7631574at2"/>
<dbReference type="InterPro" id="IPR050595">
    <property type="entry name" value="Bact_response_regulator"/>
</dbReference>
<proteinExistence type="predicted"/>
<dbReference type="CDD" id="cd00156">
    <property type="entry name" value="REC"/>
    <property type="match status" value="1"/>
</dbReference>
<keyword evidence="5" id="KW-1185">Reference proteome</keyword>
<reference evidence="5" key="1">
    <citation type="submission" date="2016-04" db="EMBL/GenBank/DDBJ databases">
        <authorList>
            <person name="Chen L."/>
            <person name="Zhuang W."/>
            <person name="Wang G."/>
        </authorList>
    </citation>
    <scope>NUCLEOTIDE SEQUENCE [LARGE SCALE GENOMIC DNA]</scope>
    <source>
        <strain evidence="5">17621</strain>
    </source>
</reference>
<evidence type="ECO:0000259" key="3">
    <source>
        <dbReference type="PROSITE" id="PS50110"/>
    </source>
</evidence>
<keyword evidence="1 2" id="KW-0597">Phosphoprotein</keyword>
<evidence type="ECO:0000313" key="5">
    <source>
        <dbReference type="Proteomes" id="UP000192610"/>
    </source>
</evidence>
<dbReference type="STRING" id="354355.SAMN05660816_04714"/>
<feature type="modified residue" description="4-aspartylphosphate" evidence="2">
    <location>
        <position position="55"/>
    </location>
</feature>
<dbReference type="Pfam" id="PF00072">
    <property type="entry name" value="Response_reg"/>
    <property type="match status" value="1"/>
</dbReference>
<feature type="domain" description="Response regulatory" evidence="3">
    <location>
        <begin position="4"/>
        <end position="122"/>
    </location>
</feature>
<evidence type="ECO:0000313" key="4">
    <source>
        <dbReference type="EMBL" id="OQP52792.1"/>
    </source>
</evidence>
<organism evidence="4 5">
    <name type="scientific">Niastella yeongjuensis</name>
    <dbReference type="NCBI Taxonomy" id="354355"/>
    <lineage>
        <taxon>Bacteria</taxon>
        <taxon>Pseudomonadati</taxon>
        <taxon>Bacteroidota</taxon>
        <taxon>Chitinophagia</taxon>
        <taxon>Chitinophagales</taxon>
        <taxon>Chitinophagaceae</taxon>
        <taxon>Niastella</taxon>
    </lineage>
</organism>